<dbReference type="PANTHER" id="PTHR33408">
    <property type="entry name" value="TRANSPOSASE"/>
    <property type="match status" value="1"/>
</dbReference>
<dbReference type="PANTHER" id="PTHR33408:SF2">
    <property type="entry name" value="TRANSPOSASE DDE DOMAIN-CONTAINING PROTEIN"/>
    <property type="match status" value="1"/>
</dbReference>
<accession>Q0AZ12</accession>
<dbReference type="InterPro" id="IPR008490">
    <property type="entry name" value="Transposase_InsH_N"/>
</dbReference>
<dbReference type="Pfam" id="PF13751">
    <property type="entry name" value="DDE_Tnp_1_6"/>
    <property type="match status" value="1"/>
</dbReference>
<proteinExistence type="predicted"/>
<dbReference type="AlphaFoldDB" id="Q0AZ12"/>
<gene>
    <name evidence="3" type="ordered locus">Swol_0718</name>
</gene>
<dbReference type="KEGG" id="swo:Swol_0718"/>
<dbReference type="InterPro" id="IPR025668">
    <property type="entry name" value="Tnp_DDE_dom"/>
</dbReference>
<evidence type="ECO:0000259" key="2">
    <source>
        <dbReference type="Pfam" id="PF13751"/>
    </source>
</evidence>
<evidence type="ECO:0000259" key="1">
    <source>
        <dbReference type="Pfam" id="PF05598"/>
    </source>
</evidence>
<reference evidence="4" key="1">
    <citation type="journal article" date="2010" name="Environ. Microbiol.">
        <title>The genome of Syntrophomonas wolfei: new insights into syntrophic metabolism and biohydrogen production.</title>
        <authorList>
            <person name="Sieber J.R."/>
            <person name="Sims D.R."/>
            <person name="Han C."/>
            <person name="Kim E."/>
            <person name="Lykidis A."/>
            <person name="Lapidus A.L."/>
            <person name="McDonnald E."/>
            <person name="Rohlin L."/>
            <person name="Culley D.E."/>
            <person name="Gunsalus R."/>
            <person name="McInerney M.J."/>
        </authorList>
    </citation>
    <scope>NUCLEOTIDE SEQUENCE [LARGE SCALE GENOMIC DNA]</scope>
    <source>
        <strain evidence="4">DSM 2245B / Goettingen</strain>
    </source>
</reference>
<protein>
    <recommendedName>
        <fullName evidence="5">Transposase</fullName>
    </recommendedName>
</protein>
<evidence type="ECO:0008006" key="5">
    <source>
        <dbReference type="Google" id="ProtNLM"/>
    </source>
</evidence>
<dbReference type="Proteomes" id="UP000001968">
    <property type="component" value="Chromosome"/>
</dbReference>
<evidence type="ECO:0000313" key="3">
    <source>
        <dbReference type="EMBL" id="ABI68042.1"/>
    </source>
</evidence>
<dbReference type="HOGENOM" id="CLU_034194_0_0_9"/>
<organism evidence="3 4">
    <name type="scientific">Syntrophomonas wolfei subsp. wolfei (strain DSM 2245B / Goettingen)</name>
    <dbReference type="NCBI Taxonomy" id="335541"/>
    <lineage>
        <taxon>Bacteria</taxon>
        <taxon>Bacillati</taxon>
        <taxon>Bacillota</taxon>
        <taxon>Clostridia</taxon>
        <taxon>Eubacteriales</taxon>
        <taxon>Syntrophomonadaceae</taxon>
        <taxon>Syntrophomonas</taxon>
    </lineage>
</organism>
<feature type="domain" description="Transposase InsH N-terminal" evidence="1">
    <location>
        <begin position="13"/>
        <end position="86"/>
    </location>
</feature>
<feature type="domain" description="Transposase DDE" evidence="2">
    <location>
        <begin position="372"/>
        <end position="491"/>
    </location>
</feature>
<keyword evidence="4" id="KW-1185">Reference proteome</keyword>
<sequence>MVFYEQVFCLIREELFAPLYSLEWGRPNFPINILVGLEIIKHLFDYTDQELLDQYYFNYQVQYALGIENIGEIYLGERTLYNFRERVVRYSKEYPEKEALAFQQFEILTRNFLGLVGLKTDELRIDSTLISPNIKKAGRLSLAHDVLAQAVRAIPVAYRSENLNKVLEDSFKNKLLYQTKNSQLDSRLQAVLDLMSEIYVLSQNHKTIADLEKVKILLRFLNEQANCDENSGRFKAKASKEVSSDSLQSAYDTDATYRDKAGKKESGYTATFTETCNSENDVQIIVDYTVEPNNKSDVEIFQDRMDIIKDNTNASDIYADGGYYGENVINKANSKGIEIQLHYTDMTGKTAPEGQLPAHHFVFNKDMEMVQCPGGQIPSSSKYNSKTKITTSHFPKEVCNNCPHRCNCPLKEQKRDMVVRISKKSILASQVRETVNDPHIKHENISKRAAIEGTNSAIKGCQGAKRLRVRGKIKCTLQIGFKVIGHNFKQIFRALTKQIKKPKIKTKGLLCPNPN</sequence>
<dbReference type="Pfam" id="PF05598">
    <property type="entry name" value="DUF772"/>
    <property type="match status" value="1"/>
</dbReference>
<evidence type="ECO:0000313" key="4">
    <source>
        <dbReference type="Proteomes" id="UP000001968"/>
    </source>
</evidence>
<dbReference type="EMBL" id="CP000448">
    <property type="protein sequence ID" value="ABI68042.1"/>
    <property type="molecule type" value="Genomic_DNA"/>
</dbReference>
<name>Q0AZ12_SYNWW</name>